<proteinExistence type="inferred from homology"/>
<dbReference type="RefSeq" id="WP_143023024.1">
    <property type="nucleotide sequence ID" value="NZ_FNIX01000031.1"/>
</dbReference>
<dbReference type="Gene3D" id="1.10.630.10">
    <property type="entry name" value="Cytochrome P450"/>
    <property type="match status" value="1"/>
</dbReference>
<dbReference type="InterPro" id="IPR036396">
    <property type="entry name" value="Cyt_P450_sf"/>
</dbReference>
<dbReference type="GO" id="GO:0020037">
    <property type="term" value="F:heme binding"/>
    <property type="evidence" value="ECO:0007669"/>
    <property type="project" value="InterPro"/>
</dbReference>
<protein>
    <recommendedName>
        <fullName evidence="4">Cytochrome P450</fullName>
    </recommendedName>
</protein>
<dbReference type="AlphaFoldDB" id="A0A1H0X389"/>
<keyword evidence="3" id="KW-1185">Reference proteome</keyword>
<evidence type="ECO:0000313" key="2">
    <source>
        <dbReference type="EMBL" id="SDP97401.1"/>
    </source>
</evidence>
<dbReference type="GO" id="GO:0005506">
    <property type="term" value="F:iron ion binding"/>
    <property type="evidence" value="ECO:0007669"/>
    <property type="project" value="InterPro"/>
</dbReference>
<dbReference type="PANTHER" id="PTHR46696:SF4">
    <property type="entry name" value="BIOTIN BIOSYNTHESIS CYTOCHROME P450"/>
    <property type="match status" value="1"/>
</dbReference>
<evidence type="ECO:0000313" key="3">
    <source>
        <dbReference type="Proteomes" id="UP000199691"/>
    </source>
</evidence>
<sequence length="211" mass="22764">MDLLEDMHGYPGDLMRALLEAEVDGQRLTDEEITSFFLLLFTAGNEAVLYAIIHGLLAPKDFPDQLVLLQSDFDTYIAGAVEEIMRWPSPVVALGRTVIQTMMPGGVNIPWSSTGATKWSCHTARRTATSAWPADRGSSISPAHRTSTFSSTVADHTSASAHLARLDIKAMLKVLCDRLLPDLVLGEPLLCVSKPSSTRSGGCPLRIGVSA</sequence>
<evidence type="ECO:0008006" key="4">
    <source>
        <dbReference type="Google" id="ProtNLM"/>
    </source>
</evidence>
<accession>A0A1H0X389</accession>
<dbReference type="GO" id="GO:0036199">
    <property type="term" value="F:cholest-4-en-3-one 26-monooxygenase activity"/>
    <property type="evidence" value="ECO:0007669"/>
    <property type="project" value="TreeGrafter"/>
</dbReference>
<dbReference type="GO" id="GO:0008395">
    <property type="term" value="F:steroid hydroxylase activity"/>
    <property type="evidence" value="ECO:0007669"/>
    <property type="project" value="TreeGrafter"/>
</dbReference>
<name>A0A1H0X389_9PSEU</name>
<dbReference type="PANTHER" id="PTHR46696">
    <property type="entry name" value="P450, PUTATIVE (EUROFUNG)-RELATED"/>
    <property type="match status" value="1"/>
</dbReference>
<dbReference type="EMBL" id="FNIX01000031">
    <property type="protein sequence ID" value="SDP97401.1"/>
    <property type="molecule type" value="Genomic_DNA"/>
</dbReference>
<dbReference type="GO" id="GO:0006707">
    <property type="term" value="P:cholesterol catabolic process"/>
    <property type="evidence" value="ECO:0007669"/>
    <property type="project" value="TreeGrafter"/>
</dbReference>
<dbReference type="STRING" id="641025.SAMN05421507_1314"/>
<dbReference type="SUPFAM" id="SSF48264">
    <property type="entry name" value="Cytochrome P450"/>
    <property type="match status" value="1"/>
</dbReference>
<gene>
    <name evidence="2" type="ORF">SAMN05421507_1314</name>
</gene>
<reference evidence="3" key="1">
    <citation type="submission" date="2016-10" db="EMBL/GenBank/DDBJ databases">
        <authorList>
            <person name="Varghese N."/>
            <person name="Submissions S."/>
        </authorList>
    </citation>
    <scope>NUCLEOTIDE SEQUENCE [LARGE SCALE GENOMIC DNA]</scope>
    <source>
        <strain evidence="3">CGMCC 4.6609</strain>
    </source>
</reference>
<organism evidence="2 3">
    <name type="scientific">Lentzea jiangxiensis</name>
    <dbReference type="NCBI Taxonomy" id="641025"/>
    <lineage>
        <taxon>Bacteria</taxon>
        <taxon>Bacillati</taxon>
        <taxon>Actinomycetota</taxon>
        <taxon>Actinomycetes</taxon>
        <taxon>Pseudonocardiales</taxon>
        <taxon>Pseudonocardiaceae</taxon>
        <taxon>Lentzea</taxon>
    </lineage>
</organism>
<comment type="similarity">
    <text evidence="1">Belongs to the cytochrome P450 family.</text>
</comment>
<dbReference type="Proteomes" id="UP000199691">
    <property type="component" value="Unassembled WGS sequence"/>
</dbReference>
<evidence type="ECO:0000256" key="1">
    <source>
        <dbReference type="ARBA" id="ARBA00010617"/>
    </source>
</evidence>